<feature type="domain" description="Peptidase M10 serralysin C-terminal" evidence="5">
    <location>
        <begin position="141"/>
        <end position="187"/>
    </location>
</feature>
<reference evidence="6 7" key="1">
    <citation type="submission" date="2019-12" db="EMBL/GenBank/DDBJ databases">
        <title>Roseobacter cerasinus sp. nov., isolated from seawater around aquaculture.</title>
        <authorList>
            <person name="Muramatsu S."/>
            <person name="Takabe Y."/>
            <person name="Mori K."/>
            <person name="Takaichi S."/>
            <person name="Hanada S."/>
        </authorList>
    </citation>
    <scope>NUCLEOTIDE SEQUENCE [LARGE SCALE GENOMIC DNA]</scope>
    <source>
        <strain evidence="6 7">AI77</strain>
    </source>
</reference>
<evidence type="ECO:0000256" key="3">
    <source>
        <dbReference type="ARBA" id="ARBA00022525"/>
    </source>
</evidence>
<dbReference type="RefSeq" id="WP_159978634.1">
    <property type="nucleotide sequence ID" value="NZ_BLIV01000005.1"/>
</dbReference>
<evidence type="ECO:0000259" key="5">
    <source>
        <dbReference type="Pfam" id="PF08548"/>
    </source>
</evidence>
<dbReference type="PANTHER" id="PTHR38340">
    <property type="entry name" value="S-LAYER PROTEIN"/>
    <property type="match status" value="1"/>
</dbReference>
<protein>
    <recommendedName>
        <fullName evidence="5">Peptidase M10 serralysin C-terminal domain-containing protein</fullName>
    </recommendedName>
</protein>
<keyword evidence="3" id="KW-0964">Secreted</keyword>
<dbReference type="PROSITE" id="PS00330">
    <property type="entry name" value="HEMOLYSIN_CALCIUM"/>
    <property type="match status" value="2"/>
</dbReference>
<evidence type="ECO:0000256" key="4">
    <source>
        <dbReference type="ARBA" id="ARBA00022737"/>
    </source>
</evidence>
<dbReference type="Gene3D" id="2.150.10.10">
    <property type="entry name" value="Serralysin-like metalloprotease, C-terminal"/>
    <property type="match status" value="2"/>
</dbReference>
<dbReference type="PRINTS" id="PR00313">
    <property type="entry name" value="CABNDNGRPT"/>
</dbReference>
<dbReference type="InterPro" id="IPR013858">
    <property type="entry name" value="Peptidase_M10B_C"/>
</dbReference>
<dbReference type="EMBL" id="BLIV01000005">
    <property type="protein sequence ID" value="GFE51187.1"/>
    <property type="molecule type" value="Genomic_DNA"/>
</dbReference>
<dbReference type="GO" id="GO:0005509">
    <property type="term" value="F:calcium ion binding"/>
    <property type="evidence" value="ECO:0007669"/>
    <property type="project" value="InterPro"/>
</dbReference>
<dbReference type="InterPro" id="IPR011049">
    <property type="entry name" value="Serralysin-like_metalloprot_C"/>
</dbReference>
<dbReference type="Pfam" id="PF00353">
    <property type="entry name" value="HemolysinCabind"/>
    <property type="match status" value="2"/>
</dbReference>
<evidence type="ECO:0000256" key="1">
    <source>
        <dbReference type="ARBA" id="ARBA00001913"/>
    </source>
</evidence>
<name>A0A640VTM3_9RHOB</name>
<evidence type="ECO:0000313" key="6">
    <source>
        <dbReference type="EMBL" id="GFE51187.1"/>
    </source>
</evidence>
<dbReference type="PANTHER" id="PTHR38340:SF1">
    <property type="entry name" value="S-LAYER PROTEIN"/>
    <property type="match status" value="1"/>
</dbReference>
<comment type="subcellular location">
    <subcellularLocation>
        <location evidence="2">Secreted</location>
    </subcellularLocation>
</comment>
<dbReference type="InterPro" id="IPR050557">
    <property type="entry name" value="RTX_toxin/Mannuronan_C5-epim"/>
</dbReference>
<gene>
    <name evidence="6" type="ORF">So717_29400</name>
</gene>
<organism evidence="6 7">
    <name type="scientific">Roseobacter cerasinus</name>
    <dbReference type="NCBI Taxonomy" id="2602289"/>
    <lineage>
        <taxon>Bacteria</taxon>
        <taxon>Pseudomonadati</taxon>
        <taxon>Pseudomonadota</taxon>
        <taxon>Alphaproteobacteria</taxon>
        <taxon>Rhodobacterales</taxon>
        <taxon>Roseobacteraceae</taxon>
        <taxon>Roseobacter</taxon>
    </lineage>
</organism>
<proteinExistence type="predicted"/>
<accession>A0A640VTM3</accession>
<dbReference type="InterPro" id="IPR001343">
    <property type="entry name" value="Hemolysn_Ca-bd"/>
</dbReference>
<dbReference type="Proteomes" id="UP000436522">
    <property type="component" value="Unassembled WGS sequence"/>
</dbReference>
<dbReference type="SUPFAM" id="SSF51120">
    <property type="entry name" value="beta-Roll"/>
    <property type="match status" value="2"/>
</dbReference>
<dbReference type="OrthoDB" id="9342475at2"/>
<dbReference type="Pfam" id="PF08548">
    <property type="entry name" value="Peptidase_M10_C"/>
    <property type="match status" value="1"/>
</dbReference>
<evidence type="ECO:0000313" key="7">
    <source>
        <dbReference type="Proteomes" id="UP000436522"/>
    </source>
</evidence>
<dbReference type="AlphaFoldDB" id="A0A640VTM3"/>
<keyword evidence="4" id="KW-0677">Repeat</keyword>
<dbReference type="InterPro" id="IPR018511">
    <property type="entry name" value="Hemolysin-typ_Ca-bd_CS"/>
</dbReference>
<sequence length="233" mass="24154">MPLTPTFTPSFAPGNQLFENSGDFSINWSAPDNSGYRVVGSTSSSTNNTIFTNNGSDWLQGFDGNDSLYAGGGNDIVEGGDGDDTVSGDAGDDFLYGDYQYEATFATGDDFIFGGSGDDYLFGAGGNDELNGGSDDDILEGGTGEDILIGGAGTDTFRFDVGAEVGFGHIDTIRDFEDGTEKIALANTGGLTSLEKFALSGGAETLIVINGTHGIYLEGVAYANIDGSDFDFV</sequence>
<keyword evidence="7" id="KW-1185">Reference proteome</keyword>
<dbReference type="GO" id="GO:0005615">
    <property type="term" value="C:extracellular space"/>
    <property type="evidence" value="ECO:0007669"/>
    <property type="project" value="InterPro"/>
</dbReference>
<evidence type="ECO:0000256" key="2">
    <source>
        <dbReference type="ARBA" id="ARBA00004613"/>
    </source>
</evidence>
<comment type="cofactor">
    <cofactor evidence="1">
        <name>Ca(2+)</name>
        <dbReference type="ChEBI" id="CHEBI:29108"/>
    </cofactor>
</comment>
<comment type="caution">
    <text evidence="6">The sequence shown here is derived from an EMBL/GenBank/DDBJ whole genome shotgun (WGS) entry which is preliminary data.</text>
</comment>